<dbReference type="GO" id="GO:0003676">
    <property type="term" value="F:nucleic acid binding"/>
    <property type="evidence" value="ECO:0007669"/>
    <property type="project" value="InterPro"/>
</dbReference>
<dbReference type="CDD" id="cd06222">
    <property type="entry name" value="RNase_H_like"/>
    <property type="match status" value="1"/>
</dbReference>
<dbReference type="GO" id="GO:0004523">
    <property type="term" value="F:RNA-DNA hybrid ribonuclease activity"/>
    <property type="evidence" value="ECO:0007669"/>
    <property type="project" value="InterPro"/>
</dbReference>
<dbReference type="InterPro" id="IPR044730">
    <property type="entry name" value="RNase_H-like_dom_plant"/>
</dbReference>
<name>A0AAW2DMY3_9ROSI</name>
<dbReference type="Gene3D" id="3.30.420.10">
    <property type="entry name" value="Ribonuclease H-like superfamily/Ribonuclease H"/>
    <property type="match status" value="1"/>
</dbReference>
<dbReference type="PANTHER" id="PTHR47074:SF48">
    <property type="entry name" value="POLYNUCLEOTIDYL TRANSFERASE, RIBONUCLEASE H-LIKE SUPERFAMILY PROTEIN"/>
    <property type="match status" value="1"/>
</dbReference>
<dbReference type="InterPro" id="IPR052929">
    <property type="entry name" value="RNase_H-like_EbsB-rel"/>
</dbReference>
<dbReference type="InterPro" id="IPR036397">
    <property type="entry name" value="RNaseH_sf"/>
</dbReference>
<dbReference type="SUPFAM" id="SSF53098">
    <property type="entry name" value="Ribonuclease H-like"/>
    <property type="match status" value="1"/>
</dbReference>
<keyword evidence="3" id="KW-1185">Reference proteome</keyword>
<dbReference type="PANTHER" id="PTHR47074">
    <property type="entry name" value="BNAC02G40300D PROTEIN"/>
    <property type="match status" value="1"/>
</dbReference>
<comment type="caution">
    <text evidence="2">The sequence shown here is derived from an EMBL/GenBank/DDBJ whole genome shotgun (WGS) entry which is preliminary data.</text>
</comment>
<sequence length="302" mass="33609">MARILLKETCRVGEGSIPMSSSKVWVRIWKLHIPNKECGVAQDMWAGCPHSTLHTEICRGQTDQGNMVQLFENLMHKLPEDALEFFLVQGWLIWNQRNLVLHGGNLQEPGRLNAQASNLLAEYKEALAIPISNGLPQSWYPPEGPLYKLNFDTTVFTDMTTSGFGVIIWNDRGQVMAALSSKGPAIMDSEGAEVLACLQAMEFAIDVGFSKLVVEGDNTNVMSSISSTRTDWSRLGNLYDDIRCLAGRLRHVEFCSIRRSANGVAHSLARYARHLSEDIVWLEDSPPLALEALYLDSISMAN</sequence>
<dbReference type="Pfam" id="PF13456">
    <property type="entry name" value="RVT_3"/>
    <property type="match status" value="1"/>
</dbReference>
<feature type="domain" description="RNase H type-1" evidence="1">
    <location>
        <begin position="150"/>
        <end position="272"/>
    </location>
</feature>
<proteinExistence type="predicted"/>
<dbReference type="AlphaFoldDB" id="A0AAW2DMY3"/>
<evidence type="ECO:0000313" key="3">
    <source>
        <dbReference type="Proteomes" id="UP001459277"/>
    </source>
</evidence>
<dbReference type="EMBL" id="JAZDWU010000002">
    <property type="protein sequence ID" value="KAL0010884.1"/>
    <property type="molecule type" value="Genomic_DNA"/>
</dbReference>
<reference evidence="2 3" key="1">
    <citation type="submission" date="2024-01" db="EMBL/GenBank/DDBJ databases">
        <title>A telomere-to-telomere, gap-free genome of sweet tea (Lithocarpus litseifolius).</title>
        <authorList>
            <person name="Zhou J."/>
        </authorList>
    </citation>
    <scope>NUCLEOTIDE SEQUENCE [LARGE SCALE GENOMIC DNA]</scope>
    <source>
        <strain evidence="2">Zhou-2022a</strain>
        <tissue evidence="2">Leaf</tissue>
    </source>
</reference>
<gene>
    <name evidence="2" type="ORF">SO802_005992</name>
</gene>
<dbReference type="Proteomes" id="UP001459277">
    <property type="component" value="Unassembled WGS sequence"/>
</dbReference>
<evidence type="ECO:0000313" key="2">
    <source>
        <dbReference type="EMBL" id="KAL0010884.1"/>
    </source>
</evidence>
<protein>
    <recommendedName>
        <fullName evidence="1">RNase H type-1 domain-containing protein</fullName>
    </recommendedName>
</protein>
<dbReference type="InterPro" id="IPR002156">
    <property type="entry name" value="RNaseH_domain"/>
</dbReference>
<accession>A0AAW2DMY3</accession>
<organism evidence="2 3">
    <name type="scientific">Lithocarpus litseifolius</name>
    <dbReference type="NCBI Taxonomy" id="425828"/>
    <lineage>
        <taxon>Eukaryota</taxon>
        <taxon>Viridiplantae</taxon>
        <taxon>Streptophyta</taxon>
        <taxon>Embryophyta</taxon>
        <taxon>Tracheophyta</taxon>
        <taxon>Spermatophyta</taxon>
        <taxon>Magnoliopsida</taxon>
        <taxon>eudicotyledons</taxon>
        <taxon>Gunneridae</taxon>
        <taxon>Pentapetalae</taxon>
        <taxon>rosids</taxon>
        <taxon>fabids</taxon>
        <taxon>Fagales</taxon>
        <taxon>Fagaceae</taxon>
        <taxon>Lithocarpus</taxon>
    </lineage>
</organism>
<dbReference type="InterPro" id="IPR012337">
    <property type="entry name" value="RNaseH-like_sf"/>
</dbReference>
<evidence type="ECO:0000259" key="1">
    <source>
        <dbReference type="Pfam" id="PF13456"/>
    </source>
</evidence>